<evidence type="ECO:0000256" key="6">
    <source>
        <dbReference type="ARBA" id="ARBA00022723"/>
    </source>
</evidence>
<evidence type="ECO:0000256" key="8">
    <source>
        <dbReference type="ARBA" id="ARBA00022801"/>
    </source>
</evidence>
<evidence type="ECO:0000256" key="4">
    <source>
        <dbReference type="ARBA" id="ARBA00022525"/>
    </source>
</evidence>
<dbReference type="EMBL" id="KZ678132">
    <property type="protein sequence ID" value="PSN70300.1"/>
    <property type="molecule type" value="Genomic_DNA"/>
</dbReference>
<evidence type="ECO:0000256" key="3">
    <source>
        <dbReference type="ARBA" id="ARBA00005634"/>
    </source>
</evidence>
<feature type="chain" id="PRO_5015368084" description="Peptide hydrolase" evidence="11">
    <location>
        <begin position="20"/>
        <end position="498"/>
    </location>
</feature>
<comment type="similarity">
    <text evidence="3">Belongs to the peptidase M28 family. M28B subfamily.</text>
</comment>
<accession>A0A2T2NXZ9</accession>
<dbReference type="SUPFAM" id="SSF53187">
    <property type="entry name" value="Zn-dependent exopeptidases"/>
    <property type="match status" value="1"/>
</dbReference>
<evidence type="ECO:0000256" key="7">
    <source>
        <dbReference type="ARBA" id="ARBA00022729"/>
    </source>
</evidence>
<evidence type="ECO:0000313" key="14">
    <source>
        <dbReference type="EMBL" id="PSN70300.1"/>
    </source>
</evidence>
<dbReference type="GO" id="GO:0005576">
    <property type="term" value="C:extracellular region"/>
    <property type="evidence" value="ECO:0007669"/>
    <property type="project" value="UniProtKB-SubCell"/>
</dbReference>
<keyword evidence="5 11" id="KW-0645">Protease</keyword>
<keyword evidence="8 11" id="KW-0378">Hydrolase</keyword>
<dbReference type="GO" id="GO:0004177">
    <property type="term" value="F:aminopeptidase activity"/>
    <property type="evidence" value="ECO:0007669"/>
    <property type="project" value="UniProtKB-KW"/>
</dbReference>
<keyword evidence="6 11" id="KW-0479">Metal-binding</keyword>
<keyword evidence="14" id="KW-0031">Aminopeptidase</keyword>
<dbReference type="InterPro" id="IPR045175">
    <property type="entry name" value="M28_fam"/>
</dbReference>
<sequence length="498" mass="53017">MKLESGLLLAGAAQTLAAAFPGTTYGDKLKPYVKSKPYQDAITTEGLMGNLQKLDEIAKANGGNRAFGFPGYAASVDYILSRTQNSTGFRTWVQDFPALFFDVVSVEFRVDNTSYHVIGASYSPSTPPEGQTLPLVLGPSGPEGCTNESYDGLDVEGKIVLVQRGLCPDGTTFAGRMKPAAAAGAASVVIYTDVSTPVTGGTLSAPNPEEYVPTGLINRADGEALKARIEGGEEITAYFQQTQDIETKITQNVFTETVGGDPDNVIMLGAHLDSVKAGAGINDDGSGSTLILELKTALEKYKVKNKVRFGWWGAEENGLLGSKYYVQNLNTTEANKILTYLNFDMVSRGYFGVFDGDGSTHNLTGAPGSDAIEKLFVDHFTKNGVNVTAARFTGGSDYQSFMNIGKPVGGLHTGTGVEQDPCYHQACDTIDNPNPTTLTINAKAAAHVLSVLATRGEQIIPKSPVNATVTERGLIGRAEIDWTLDDEERHTGTCGHDI</sequence>
<dbReference type="InterPro" id="IPR007484">
    <property type="entry name" value="Peptidase_M28"/>
</dbReference>
<evidence type="ECO:0000259" key="12">
    <source>
        <dbReference type="Pfam" id="PF02225"/>
    </source>
</evidence>
<dbReference type="Gene3D" id="3.40.630.10">
    <property type="entry name" value="Zn peptidases"/>
    <property type="match status" value="1"/>
</dbReference>
<feature type="domain" description="PA" evidence="12">
    <location>
        <begin position="132"/>
        <end position="225"/>
    </location>
</feature>
<keyword evidence="9 11" id="KW-0862">Zinc</keyword>
<dbReference type="Pfam" id="PF02225">
    <property type="entry name" value="PA"/>
    <property type="match status" value="1"/>
</dbReference>
<dbReference type="OrthoDB" id="10013407at2759"/>
<keyword evidence="15" id="KW-1185">Reference proteome</keyword>
<dbReference type="Pfam" id="PF04389">
    <property type="entry name" value="Peptidase_M28"/>
    <property type="match status" value="1"/>
</dbReference>
<evidence type="ECO:0000256" key="11">
    <source>
        <dbReference type="RuleBase" id="RU361240"/>
    </source>
</evidence>
<evidence type="ECO:0000259" key="13">
    <source>
        <dbReference type="Pfam" id="PF04389"/>
    </source>
</evidence>
<dbReference type="AlphaFoldDB" id="A0A2T2NXZ9"/>
<evidence type="ECO:0000313" key="15">
    <source>
        <dbReference type="Proteomes" id="UP000240883"/>
    </source>
</evidence>
<reference evidence="14 15" key="1">
    <citation type="journal article" date="2018" name="Front. Microbiol.">
        <title>Genome-Wide Analysis of Corynespora cassiicola Leaf Fall Disease Putative Effectors.</title>
        <authorList>
            <person name="Lopez D."/>
            <person name="Ribeiro S."/>
            <person name="Label P."/>
            <person name="Fumanal B."/>
            <person name="Venisse J.S."/>
            <person name="Kohler A."/>
            <person name="de Oliveira R.R."/>
            <person name="Labutti K."/>
            <person name="Lipzen A."/>
            <person name="Lail K."/>
            <person name="Bauer D."/>
            <person name="Ohm R.A."/>
            <person name="Barry K.W."/>
            <person name="Spatafora J."/>
            <person name="Grigoriev I.V."/>
            <person name="Martin F.M."/>
            <person name="Pujade-Renaud V."/>
        </authorList>
    </citation>
    <scope>NUCLEOTIDE SEQUENCE [LARGE SCALE GENOMIC DNA]</scope>
    <source>
        <strain evidence="14 15">Philippines</strain>
    </source>
</reference>
<evidence type="ECO:0000256" key="10">
    <source>
        <dbReference type="ARBA" id="ARBA00023180"/>
    </source>
</evidence>
<dbReference type="EC" id="3.4.-.-" evidence="11"/>
<dbReference type="Proteomes" id="UP000240883">
    <property type="component" value="Unassembled WGS sequence"/>
</dbReference>
<comment type="subcellular location">
    <subcellularLocation>
        <location evidence="2">Secreted</location>
    </subcellularLocation>
</comment>
<protein>
    <recommendedName>
        <fullName evidence="11">Peptide hydrolase</fullName>
        <ecNumber evidence="11">3.4.-.-</ecNumber>
    </recommendedName>
</protein>
<dbReference type="PANTHER" id="PTHR12147:SF26">
    <property type="entry name" value="PEPTIDASE M28 DOMAIN-CONTAINING PROTEIN"/>
    <property type="match status" value="1"/>
</dbReference>
<organism evidence="14 15">
    <name type="scientific">Corynespora cassiicola Philippines</name>
    <dbReference type="NCBI Taxonomy" id="1448308"/>
    <lineage>
        <taxon>Eukaryota</taxon>
        <taxon>Fungi</taxon>
        <taxon>Dikarya</taxon>
        <taxon>Ascomycota</taxon>
        <taxon>Pezizomycotina</taxon>
        <taxon>Dothideomycetes</taxon>
        <taxon>Pleosporomycetidae</taxon>
        <taxon>Pleosporales</taxon>
        <taxon>Corynesporascaceae</taxon>
        <taxon>Corynespora</taxon>
    </lineage>
</organism>
<keyword evidence="7 11" id="KW-0732">Signal</keyword>
<dbReference type="PANTHER" id="PTHR12147">
    <property type="entry name" value="METALLOPEPTIDASE M28 FAMILY MEMBER"/>
    <property type="match status" value="1"/>
</dbReference>
<feature type="signal peptide" evidence="11">
    <location>
        <begin position="1"/>
        <end position="19"/>
    </location>
</feature>
<evidence type="ECO:0000256" key="9">
    <source>
        <dbReference type="ARBA" id="ARBA00022833"/>
    </source>
</evidence>
<name>A0A2T2NXZ9_CORCC</name>
<dbReference type="Gene3D" id="3.50.30.30">
    <property type="match status" value="1"/>
</dbReference>
<evidence type="ECO:0000256" key="5">
    <source>
        <dbReference type="ARBA" id="ARBA00022670"/>
    </source>
</evidence>
<dbReference type="GO" id="GO:0006508">
    <property type="term" value="P:proteolysis"/>
    <property type="evidence" value="ECO:0007669"/>
    <property type="project" value="UniProtKB-KW"/>
</dbReference>
<dbReference type="GO" id="GO:0046872">
    <property type="term" value="F:metal ion binding"/>
    <property type="evidence" value="ECO:0007669"/>
    <property type="project" value="UniProtKB-KW"/>
</dbReference>
<evidence type="ECO:0000256" key="1">
    <source>
        <dbReference type="ARBA" id="ARBA00001947"/>
    </source>
</evidence>
<evidence type="ECO:0000256" key="2">
    <source>
        <dbReference type="ARBA" id="ARBA00004613"/>
    </source>
</evidence>
<keyword evidence="4" id="KW-0964">Secreted</keyword>
<dbReference type="CDD" id="cd04816">
    <property type="entry name" value="PA_SaNapH_like"/>
    <property type="match status" value="1"/>
</dbReference>
<comment type="cofactor">
    <cofactor evidence="1">
        <name>Zn(2+)</name>
        <dbReference type="ChEBI" id="CHEBI:29105"/>
    </cofactor>
</comment>
<dbReference type="InterPro" id="IPR046450">
    <property type="entry name" value="PA_dom_sf"/>
</dbReference>
<gene>
    <name evidence="14" type="ORF">BS50DRAFT_520030</name>
</gene>
<dbReference type="SUPFAM" id="SSF52025">
    <property type="entry name" value="PA domain"/>
    <property type="match status" value="1"/>
</dbReference>
<feature type="domain" description="Peptidase M28" evidence="13">
    <location>
        <begin position="252"/>
        <end position="448"/>
    </location>
</feature>
<dbReference type="GO" id="GO:0008235">
    <property type="term" value="F:metalloexopeptidase activity"/>
    <property type="evidence" value="ECO:0007669"/>
    <property type="project" value="InterPro"/>
</dbReference>
<dbReference type="InterPro" id="IPR003137">
    <property type="entry name" value="PA_domain"/>
</dbReference>
<dbReference type="STRING" id="1448308.A0A2T2NXZ9"/>
<keyword evidence="10" id="KW-0325">Glycoprotein</keyword>
<proteinExistence type="inferred from homology"/>